<dbReference type="GO" id="GO:0000776">
    <property type="term" value="C:kinetochore"/>
    <property type="evidence" value="ECO:0007669"/>
    <property type="project" value="TreeGrafter"/>
</dbReference>
<organism evidence="3 4">
    <name type="scientific">Ramazzottius varieornatus</name>
    <name type="common">Water bear</name>
    <name type="synonym">Tardigrade</name>
    <dbReference type="NCBI Taxonomy" id="947166"/>
    <lineage>
        <taxon>Eukaryota</taxon>
        <taxon>Metazoa</taxon>
        <taxon>Ecdysozoa</taxon>
        <taxon>Tardigrada</taxon>
        <taxon>Eutardigrada</taxon>
        <taxon>Parachela</taxon>
        <taxon>Hypsibioidea</taxon>
        <taxon>Ramazzottiidae</taxon>
        <taxon>Ramazzottius</taxon>
    </lineage>
</organism>
<dbReference type="GO" id="GO:0008017">
    <property type="term" value="F:microtubule binding"/>
    <property type="evidence" value="ECO:0007669"/>
    <property type="project" value="TreeGrafter"/>
</dbReference>
<dbReference type="GO" id="GO:0090307">
    <property type="term" value="P:mitotic spindle assembly"/>
    <property type="evidence" value="ECO:0007669"/>
    <property type="project" value="TreeGrafter"/>
</dbReference>
<dbReference type="EMBL" id="BDGG01000001">
    <property type="protein sequence ID" value="GAU88266.1"/>
    <property type="molecule type" value="Genomic_DNA"/>
</dbReference>
<feature type="region of interest" description="Disordered" evidence="1">
    <location>
        <begin position="737"/>
        <end position="795"/>
    </location>
</feature>
<dbReference type="InterPro" id="IPR034085">
    <property type="entry name" value="TOG"/>
</dbReference>
<dbReference type="SMART" id="SM01349">
    <property type="entry name" value="TOG"/>
    <property type="match status" value="2"/>
</dbReference>
<keyword evidence="4" id="KW-1185">Reference proteome</keyword>
<feature type="region of interest" description="Disordered" evidence="1">
    <location>
        <begin position="373"/>
        <end position="490"/>
    </location>
</feature>
<feature type="region of interest" description="Disordered" evidence="1">
    <location>
        <begin position="810"/>
        <end position="846"/>
    </location>
</feature>
<dbReference type="SUPFAM" id="SSF48371">
    <property type="entry name" value="ARM repeat"/>
    <property type="match status" value="1"/>
</dbReference>
<name>A0A1D1UF54_RAMVA</name>
<evidence type="ECO:0000256" key="1">
    <source>
        <dbReference type="SAM" id="MobiDB-lite"/>
    </source>
</evidence>
<dbReference type="GO" id="GO:0072686">
    <property type="term" value="C:mitotic spindle"/>
    <property type="evidence" value="ECO:0007669"/>
    <property type="project" value="TreeGrafter"/>
</dbReference>
<accession>A0A1D1UF54</accession>
<proteinExistence type="predicted"/>
<dbReference type="OrthoDB" id="46159at2759"/>
<gene>
    <name evidence="3" type="primary">RvY_01004-1</name>
    <name evidence="3" type="synonym">RvY_01004.1</name>
    <name evidence="3" type="ORF">RvY_01004</name>
</gene>
<feature type="compositionally biased region" description="Polar residues" evidence="1">
    <location>
        <begin position="779"/>
        <end position="795"/>
    </location>
</feature>
<reference evidence="3 4" key="1">
    <citation type="journal article" date="2016" name="Nat. Commun.">
        <title>Extremotolerant tardigrade genome and improved radiotolerance of human cultured cells by tardigrade-unique protein.</title>
        <authorList>
            <person name="Hashimoto T."/>
            <person name="Horikawa D.D."/>
            <person name="Saito Y."/>
            <person name="Kuwahara H."/>
            <person name="Kozuka-Hata H."/>
            <person name="Shin-I T."/>
            <person name="Minakuchi Y."/>
            <person name="Ohishi K."/>
            <person name="Motoyama A."/>
            <person name="Aizu T."/>
            <person name="Enomoto A."/>
            <person name="Kondo K."/>
            <person name="Tanaka S."/>
            <person name="Hara Y."/>
            <person name="Koshikawa S."/>
            <person name="Sagara H."/>
            <person name="Miura T."/>
            <person name="Yokobori S."/>
            <person name="Miyagawa K."/>
            <person name="Suzuki Y."/>
            <person name="Kubo T."/>
            <person name="Oyama M."/>
            <person name="Kohara Y."/>
            <person name="Fujiyama A."/>
            <person name="Arakawa K."/>
            <person name="Katayama T."/>
            <person name="Toyoda A."/>
            <person name="Kunieda T."/>
        </authorList>
    </citation>
    <scope>NUCLEOTIDE SEQUENCE [LARGE SCALE GENOMIC DNA]</scope>
    <source>
        <strain evidence="3 4">YOKOZUNA-1</strain>
    </source>
</reference>
<dbReference type="InterPro" id="IPR024395">
    <property type="entry name" value="CLASP_N_dom"/>
</dbReference>
<feature type="region of interest" description="Disordered" evidence="1">
    <location>
        <begin position="1095"/>
        <end position="1121"/>
    </location>
</feature>
<dbReference type="STRING" id="947166.A0A1D1UF54"/>
<dbReference type="Proteomes" id="UP000186922">
    <property type="component" value="Unassembled WGS sequence"/>
</dbReference>
<dbReference type="GO" id="GO:0040001">
    <property type="term" value="P:establishment of mitotic spindle localization"/>
    <property type="evidence" value="ECO:0007669"/>
    <property type="project" value="TreeGrafter"/>
</dbReference>
<feature type="compositionally biased region" description="Polar residues" evidence="1">
    <location>
        <begin position="400"/>
        <end position="418"/>
    </location>
</feature>
<dbReference type="InterPro" id="IPR016024">
    <property type="entry name" value="ARM-type_fold"/>
</dbReference>
<dbReference type="GO" id="GO:0045180">
    <property type="term" value="C:basal cortex"/>
    <property type="evidence" value="ECO:0007669"/>
    <property type="project" value="TreeGrafter"/>
</dbReference>
<dbReference type="AlphaFoldDB" id="A0A1D1UF54"/>
<feature type="compositionally biased region" description="Polar residues" evidence="1">
    <location>
        <begin position="1111"/>
        <end position="1121"/>
    </location>
</feature>
<feature type="domain" description="TOG" evidence="2">
    <location>
        <begin position="491"/>
        <end position="739"/>
    </location>
</feature>
<dbReference type="GO" id="GO:0005815">
    <property type="term" value="C:microtubule organizing center"/>
    <property type="evidence" value="ECO:0007669"/>
    <property type="project" value="TreeGrafter"/>
</dbReference>
<feature type="domain" description="TOG" evidence="2">
    <location>
        <begin position="71"/>
        <end position="308"/>
    </location>
</feature>
<evidence type="ECO:0000259" key="2">
    <source>
        <dbReference type="SMART" id="SM01349"/>
    </source>
</evidence>
<evidence type="ECO:0000313" key="4">
    <source>
        <dbReference type="Proteomes" id="UP000186922"/>
    </source>
</evidence>
<dbReference type="PANTHER" id="PTHR21567:SF9">
    <property type="entry name" value="CLIP-ASSOCIATING PROTEIN"/>
    <property type="match status" value="1"/>
</dbReference>
<feature type="compositionally biased region" description="Basic and acidic residues" evidence="1">
    <location>
        <begin position="459"/>
        <end position="472"/>
    </location>
</feature>
<sequence length="1121" mass="124441">MAKVDLRSRAPDTRDEPDLIKSAFKNGAARAQSVPPKARMGTAVKASGAKDAGAIDEEGFQAMFNEYTELSLTSGNEVESELNKFTKRLALQDEDWEKRVEALRRLRGVVVAGGAETKEWQNMLQYVSIALEHGIKDLRSQVVREACVTLAFMAEKLGMKAERPAELNLPALFILIPNSVKIMATSGIVCIKFILANVPSQKLVPLIVREFLNSKSKEVRRSCCEFICLFLERFPKIALDKHVTIIQEAIKKGLTDADSEARSFARYAYFAFAGHFPSNANVLYQGLDTANQKKLDENVSRSGSQSSLKTMASALRKPAVNGRQNGPDNLGLAVALRIGRDQAETVAGPDPKINPRSTSAIDMGAARRAAKAKAVLPSQNRAIRPPTTRPTPLVSRGKIQPSQTYTRSQPGSRSSSPTGLRLPPALKKTPHGKDSRDASPGRTVGRSAYKILPRSNSAARRDEFNNSRKNSRDGSQLQSDDESEASSLMSDHSSTLARYVTGAPLPENLPDILSHLSSGNWSTKRDGLLALQQYMGREEKLLSHSEMEKVCSIFTRMMNDPTTKVIGMFLDTLHEFVRMHKLELGPWLSTLLTKLLSKQGAELLPTVQSKIDRLFELMRGSFPAESQFQHLMRFITDERQTPNVRVIAAVLNYLTVLAQVNMKPNDLKNSSSSRLGLTKIINWCMDGKTPDIRKSSQQVLVVLRQLNEQEFSAMVDTLDQFLRETVIKLVNGYPRRPSGLLGELRGSPGPSTSQHSQGRKATPKNIAPSPMTRGFRHSPVSSPSQGSAGNDENLNPESILQSLRQTSQDIQKYGFRSPRSGDASVERRRPGGTPARQHSGTPPRLSGATAMFPQYEDHTIVPIYASPEEQTAYVNTLSARLIETVPDRQFCILRHFHTYMSLLTDDIWRDHMMDILSFVYANFQNTNLDCITWALACFTRILQLQPDRMREFPELTIVSLIEMQKCAPKSVVKAADECMLQAAKIFPCDIVIRILLPFINTRPGPENVSAVRYYIHMVRETLLDKLVPILNEIVPTLVSAYADHRESNMRKECVYALIHTQTKVGEEMMAPYLQSLPASKIRLLRLYLKRTVELEAGGGGGNDPDGRDEGTMNTGSGDTPT</sequence>
<feature type="region of interest" description="Disordered" evidence="1">
    <location>
        <begin position="25"/>
        <end position="47"/>
    </location>
</feature>
<dbReference type="Pfam" id="PF12348">
    <property type="entry name" value="CLASP_N"/>
    <property type="match status" value="1"/>
</dbReference>
<evidence type="ECO:0000313" key="3">
    <source>
        <dbReference type="EMBL" id="GAU88266.1"/>
    </source>
</evidence>
<dbReference type="GO" id="GO:0005876">
    <property type="term" value="C:spindle microtubule"/>
    <property type="evidence" value="ECO:0007669"/>
    <property type="project" value="TreeGrafter"/>
</dbReference>
<dbReference type="InterPro" id="IPR011989">
    <property type="entry name" value="ARM-like"/>
</dbReference>
<dbReference type="Gene3D" id="1.25.10.10">
    <property type="entry name" value="Leucine-rich Repeat Variant"/>
    <property type="match status" value="3"/>
</dbReference>
<dbReference type="PANTHER" id="PTHR21567">
    <property type="entry name" value="CLASP"/>
    <property type="match status" value="1"/>
</dbReference>
<dbReference type="GO" id="GO:0005881">
    <property type="term" value="C:cytoplasmic microtubule"/>
    <property type="evidence" value="ECO:0007669"/>
    <property type="project" value="TreeGrafter"/>
</dbReference>
<comment type="caution">
    <text evidence="3">The sequence shown here is derived from an EMBL/GenBank/DDBJ whole genome shotgun (WGS) entry which is preliminary data.</text>
</comment>
<protein>
    <recommendedName>
        <fullName evidence="2">TOG domain-containing protein</fullName>
    </recommendedName>
</protein>